<comment type="catalytic activity">
    <reaction evidence="7">
        <text>L-threonyl-[protein] + ATP = O-phospho-L-threonyl-[protein] + ADP + H(+)</text>
        <dbReference type="Rhea" id="RHEA:46608"/>
        <dbReference type="Rhea" id="RHEA-COMP:11060"/>
        <dbReference type="Rhea" id="RHEA-COMP:11605"/>
        <dbReference type="ChEBI" id="CHEBI:15378"/>
        <dbReference type="ChEBI" id="CHEBI:30013"/>
        <dbReference type="ChEBI" id="CHEBI:30616"/>
        <dbReference type="ChEBI" id="CHEBI:61977"/>
        <dbReference type="ChEBI" id="CHEBI:456216"/>
        <dbReference type="EC" id="2.7.11.1"/>
    </reaction>
</comment>
<evidence type="ECO:0000256" key="7">
    <source>
        <dbReference type="ARBA" id="ARBA00047899"/>
    </source>
</evidence>
<evidence type="ECO:0000256" key="6">
    <source>
        <dbReference type="ARBA" id="ARBA00022840"/>
    </source>
</evidence>
<dbReference type="PROSITE" id="PS50011">
    <property type="entry name" value="PROTEIN_KINASE_DOM"/>
    <property type="match status" value="1"/>
</dbReference>
<evidence type="ECO:0000256" key="8">
    <source>
        <dbReference type="ARBA" id="ARBA00048679"/>
    </source>
</evidence>
<dbReference type="Proteomes" id="UP000436088">
    <property type="component" value="Unassembled WGS sequence"/>
</dbReference>
<dbReference type="Pfam" id="PF00069">
    <property type="entry name" value="Pkinase"/>
    <property type="match status" value="1"/>
</dbReference>
<evidence type="ECO:0000256" key="5">
    <source>
        <dbReference type="ARBA" id="ARBA00022777"/>
    </source>
</evidence>
<dbReference type="AlphaFoldDB" id="A0A6A3CWG9"/>
<name>A0A6A3CWG9_HIBSY</name>
<keyword evidence="6" id="KW-0067">ATP-binding</keyword>
<dbReference type="InterPro" id="IPR011009">
    <property type="entry name" value="Kinase-like_dom_sf"/>
</dbReference>
<comment type="caution">
    <text evidence="10">The sequence shown here is derived from an EMBL/GenBank/DDBJ whole genome shotgun (WGS) entry which is preliminary data.</text>
</comment>
<dbReference type="EMBL" id="VEPZ02000193">
    <property type="protein sequence ID" value="KAE8731692.1"/>
    <property type="molecule type" value="Genomic_DNA"/>
</dbReference>
<keyword evidence="5" id="KW-0418">Kinase</keyword>
<evidence type="ECO:0000256" key="3">
    <source>
        <dbReference type="ARBA" id="ARBA00022679"/>
    </source>
</evidence>
<dbReference type="GO" id="GO:0005524">
    <property type="term" value="F:ATP binding"/>
    <property type="evidence" value="ECO:0007669"/>
    <property type="project" value="UniProtKB-KW"/>
</dbReference>
<reference evidence="10" key="1">
    <citation type="submission" date="2019-09" db="EMBL/GenBank/DDBJ databases">
        <title>Draft genome information of white flower Hibiscus syriacus.</title>
        <authorList>
            <person name="Kim Y.-M."/>
        </authorList>
    </citation>
    <scope>NUCLEOTIDE SEQUENCE [LARGE SCALE GENOMIC DNA]</scope>
    <source>
        <strain evidence="10">YM2019G1</strain>
    </source>
</reference>
<evidence type="ECO:0000256" key="2">
    <source>
        <dbReference type="ARBA" id="ARBA00022527"/>
    </source>
</evidence>
<evidence type="ECO:0000313" key="10">
    <source>
        <dbReference type="EMBL" id="KAE8731692.1"/>
    </source>
</evidence>
<comment type="catalytic activity">
    <reaction evidence="8">
        <text>L-seryl-[protein] + ATP = O-phospho-L-seryl-[protein] + ADP + H(+)</text>
        <dbReference type="Rhea" id="RHEA:17989"/>
        <dbReference type="Rhea" id="RHEA-COMP:9863"/>
        <dbReference type="Rhea" id="RHEA-COMP:11604"/>
        <dbReference type="ChEBI" id="CHEBI:15378"/>
        <dbReference type="ChEBI" id="CHEBI:29999"/>
        <dbReference type="ChEBI" id="CHEBI:30616"/>
        <dbReference type="ChEBI" id="CHEBI:83421"/>
        <dbReference type="ChEBI" id="CHEBI:456216"/>
        <dbReference type="EC" id="2.7.11.1"/>
    </reaction>
</comment>
<evidence type="ECO:0000256" key="1">
    <source>
        <dbReference type="ARBA" id="ARBA00012513"/>
    </source>
</evidence>
<accession>A0A6A3CWG9</accession>
<evidence type="ECO:0000313" key="11">
    <source>
        <dbReference type="Proteomes" id="UP000436088"/>
    </source>
</evidence>
<dbReference type="InterPro" id="IPR000719">
    <property type="entry name" value="Prot_kinase_dom"/>
</dbReference>
<keyword evidence="11" id="KW-1185">Reference proteome</keyword>
<gene>
    <name evidence="10" type="ORF">F3Y22_tig00002793pilonHSYRG00308</name>
</gene>
<dbReference type="FunFam" id="1.10.510.10:FF:001023">
    <property type="entry name" value="Os07g0541700 protein"/>
    <property type="match status" value="1"/>
</dbReference>
<proteinExistence type="predicted"/>
<dbReference type="Gene3D" id="3.30.200.20">
    <property type="entry name" value="Phosphorylase Kinase, domain 1"/>
    <property type="match status" value="2"/>
</dbReference>
<keyword evidence="4" id="KW-0547">Nucleotide-binding</keyword>
<keyword evidence="2" id="KW-0723">Serine/threonine-protein kinase</keyword>
<dbReference type="EC" id="2.7.11.1" evidence="1"/>
<dbReference type="Gene3D" id="1.10.510.10">
    <property type="entry name" value="Transferase(Phosphotransferase) domain 1"/>
    <property type="match status" value="1"/>
</dbReference>
<protein>
    <recommendedName>
        <fullName evidence="1">non-specific serine/threonine protein kinase</fullName>
        <ecNumber evidence="1">2.7.11.1</ecNumber>
    </recommendedName>
</protein>
<organism evidence="10 11">
    <name type="scientific">Hibiscus syriacus</name>
    <name type="common">Rose of Sharon</name>
    <dbReference type="NCBI Taxonomy" id="106335"/>
    <lineage>
        <taxon>Eukaryota</taxon>
        <taxon>Viridiplantae</taxon>
        <taxon>Streptophyta</taxon>
        <taxon>Embryophyta</taxon>
        <taxon>Tracheophyta</taxon>
        <taxon>Spermatophyta</taxon>
        <taxon>Magnoliopsida</taxon>
        <taxon>eudicotyledons</taxon>
        <taxon>Gunneridae</taxon>
        <taxon>Pentapetalae</taxon>
        <taxon>rosids</taxon>
        <taxon>malvids</taxon>
        <taxon>Malvales</taxon>
        <taxon>Malvaceae</taxon>
        <taxon>Malvoideae</taxon>
        <taxon>Hibiscus</taxon>
    </lineage>
</organism>
<dbReference type="InterPro" id="IPR050528">
    <property type="entry name" value="L-type_Lectin-RKs"/>
</dbReference>
<dbReference type="GO" id="GO:0004674">
    <property type="term" value="F:protein serine/threonine kinase activity"/>
    <property type="evidence" value="ECO:0007669"/>
    <property type="project" value="UniProtKB-KW"/>
</dbReference>
<sequence length="194" mass="21571">MPQLSPPILAKATHNFSTEDLLGTVGFGRVYKGSFKDDPPTIVAVKSICTIERLRHKNIVLLLGWCHEDEHLLLVYEYMPNGSLDRYIGKCHLDWETRFKILTGLASALLYLHEDSGNPVVHRYIKPNNVMLDEEFNAHLSNVGLARLLQNDAAVTTMLAGTPGYLAPEVGFIGKSTPESDVYSFGMVAIKGYH</sequence>
<evidence type="ECO:0000256" key="4">
    <source>
        <dbReference type="ARBA" id="ARBA00022741"/>
    </source>
</evidence>
<feature type="domain" description="Protein kinase" evidence="9">
    <location>
        <begin position="16"/>
        <end position="194"/>
    </location>
</feature>
<dbReference type="SUPFAM" id="SSF56112">
    <property type="entry name" value="Protein kinase-like (PK-like)"/>
    <property type="match status" value="1"/>
</dbReference>
<dbReference type="PANTHER" id="PTHR27007">
    <property type="match status" value="1"/>
</dbReference>
<evidence type="ECO:0000259" key="9">
    <source>
        <dbReference type="PROSITE" id="PS50011"/>
    </source>
</evidence>
<keyword evidence="3" id="KW-0808">Transferase</keyword>